<dbReference type="PRINTS" id="PR00455">
    <property type="entry name" value="HTHTETR"/>
</dbReference>
<evidence type="ECO:0000259" key="3">
    <source>
        <dbReference type="Pfam" id="PF00440"/>
    </source>
</evidence>
<reference evidence="4 5" key="1">
    <citation type="submission" date="2024-09" db="EMBL/GenBank/DDBJ databases">
        <authorList>
            <person name="Sun Q."/>
            <person name="Mori K."/>
        </authorList>
    </citation>
    <scope>NUCLEOTIDE SEQUENCE [LARGE SCALE GENOMIC DNA]</scope>
    <source>
        <strain evidence="4 5">JCM 3143</strain>
    </source>
</reference>
<feature type="compositionally biased region" description="Low complexity" evidence="2">
    <location>
        <begin position="123"/>
        <end position="132"/>
    </location>
</feature>
<name>A0ABV5SD27_9ACTN</name>
<sequence length="171" mass="18009">MSVAGEGVGGHGQLQRGETVEQHLGHGLQLGAGKRLVAAGRPDRRHGTALTQLGPLLRRLQSAGRGSTNRGPGAAVRNRAALIAAAREVFAAAGYDAPLSMVARVAGVGQGSLYRHFPDRVSRGPGQEAGARPARRRRPRVDAVAQGPRTFGWVRGFGSARWRGVDEKSAR</sequence>
<protein>
    <submittedName>
        <fullName evidence="4">TetR/AcrR family transcriptional regulator</fullName>
    </submittedName>
</protein>
<dbReference type="InterPro" id="IPR001647">
    <property type="entry name" value="HTH_TetR"/>
</dbReference>
<evidence type="ECO:0000313" key="5">
    <source>
        <dbReference type="Proteomes" id="UP001589532"/>
    </source>
</evidence>
<evidence type="ECO:0000313" key="4">
    <source>
        <dbReference type="EMBL" id="MFB9629003.1"/>
    </source>
</evidence>
<evidence type="ECO:0000256" key="1">
    <source>
        <dbReference type="ARBA" id="ARBA00023125"/>
    </source>
</evidence>
<feature type="region of interest" description="Disordered" evidence="2">
    <location>
        <begin position="117"/>
        <end position="142"/>
    </location>
</feature>
<gene>
    <name evidence="4" type="ORF">ACFFSA_38515</name>
</gene>
<accession>A0ABV5SD27</accession>
<dbReference type="SUPFAM" id="SSF46689">
    <property type="entry name" value="Homeodomain-like"/>
    <property type="match status" value="1"/>
</dbReference>
<evidence type="ECO:0000256" key="2">
    <source>
        <dbReference type="SAM" id="MobiDB-lite"/>
    </source>
</evidence>
<feature type="domain" description="HTH tetR-type" evidence="3">
    <location>
        <begin position="82"/>
        <end position="119"/>
    </location>
</feature>
<feature type="compositionally biased region" description="Gly residues" evidence="2">
    <location>
        <begin position="1"/>
        <end position="12"/>
    </location>
</feature>
<dbReference type="RefSeq" id="WP_344988715.1">
    <property type="nucleotide sequence ID" value="NZ_BAAAXV010000002.1"/>
</dbReference>
<dbReference type="Proteomes" id="UP001589532">
    <property type="component" value="Unassembled WGS sequence"/>
</dbReference>
<organism evidence="4 5">
    <name type="scientific">Nonomuraea helvata</name>
    <dbReference type="NCBI Taxonomy" id="37484"/>
    <lineage>
        <taxon>Bacteria</taxon>
        <taxon>Bacillati</taxon>
        <taxon>Actinomycetota</taxon>
        <taxon>Actinomycetes</taxon>
        <taxon>Streptosporangiales</taxon>
        <taxon>Streptosporangiaceae</taxon>
        <taxon>Nonomuraea</taxon>
    </lineage>
</organism>
<keyword evidence="1" id="KW-0238">DNA-binding</keyword>
<feature type="region of interest" description="Disordered" evidence="2">
    <location>
        <begin position="1"/>
        <end position="24"/>
    </location>
</feature>
<dbReference type="InterPro" id="IPR009057">
    <property type="entry name" value="Homeodomain-like_sf"/>
</dbReference>
<comment type="caution">
    <text evidence="4">The sequence shown here is derived from an EMBL/GenBank/DDBJ whole genome shotgun (WGS) entry which is preliminary data.</text>
</comment>
<keyword evidence="5" id="KW-1185">Reference proteome</keyword>
<dbReference type="Gene3D" id="1.10.357.10">
    <property type="entry name" value="Tetracycline Repressor, domain 2"/>
    <property type="match status" value="1"/>
</dbReference>
<proteinExistence type="predicted"/>
<dbReference type="Pfam" id="PF00440">
    <property type="entry name" value="TetR_N"/>
    <property type="match status" value="1"/>
</dbReference>
<dbReference type="EMBL" id="JBHMBW010000053">
    <property type="protein sequence ID" value="MFB9629003.1"/>
    <property type="molecule type" value="Genomic_DNA"/>
</dbReference>